<accession>A0AA88K1M8</accession>
<sequence length="209" mass="23425">MKFHPNHLLPMKLRLTSLWAFCLAVLLGSCSPAVNVEQRSGVDFSQYRTFAIAETEVKTQGTTRPVLTSSITDATIAQAIESEMAKRGITRTEGQPDFFVSTHLYVEDAERVVANPTGPSQLVTYPYLVRYRGALIPVNYSYWYTPAYSGSHTETYQEGTMVLDIIDAKTNNLVWRGTIIDPLNDPSRLGKQFAEAARDILDKFPVEKK</sequence>
<reference evidence="3 4" key="1">
    <citation type="submission" date="2019-09" db="EMBL/GenBank/DDBJ databases">
        <title>Genome sequence of Hymenobacter sp. M3.</title>
        <authorList>
            <person name="Srinivasan S."/>
        </authorList>
    </citation>
    <scope>NUCLEOTIDE SEQUENCE [LARGE SCALE GENOMIC DNA]</scope>
    <source>
        <strain evidence="3 4">M3</strain>
    </source>
</reference>
<dbReference type="PROSITE" id="PS51257">
    <property type="entry name" value="PROKAR_LIPOPROTEIN"/>
    <property type="match status" value="1"/>
</dbReference>
<dbReference type="Pfam" id="PF13590">
    <property type="entry name" value="DUF4136"/>
    <property type="match status" value="1"/>
</dbReference>
<feature type="signal peptide" evidence="1">
    <location>
        <begin position="1"/>
        <end position="35"/>
    </location>
</feature>
<evidence type="ECO:0000313" key="3">
    <source>
        <dbReference type="EMBL" id="KAA9333452.1"/>
    </source>
</evidence>
<organism evidence="3 4">
    <name type="scientific">Hymenobacter busanensis</name>
    <dbReference type="NCBI Taxonomy" id="2607656"/>
    <lineage>
        <taxon>Bacteria</taxon>
        <taxon>Pseudomonadati</taxon>
        <taxon>Bacteroidota</taxon>
        <taxon>Cytophagia</taxon>
        <taxon>Cytophagales</taxon>
        <taxon>Hymenobacteraceae</taxon>
        <taxon>Hymenobacter</taxon>
    </lineage>
</organism>
<proteinExistence type="predicted"/>
<protein>
    <submittedName>
        <fullName evidence="3">DUF4136 domain-containing protein</fullName>
    </submittedName>
</protein>
<gene>
    <name evidence="3" type="ORF">F0P96_10815</name>
</gene>
<name>A0AA88K1M8_9BACT</name>
<keyword evidence="1" id="KW-0732">Signal</keyword>
<dbReference type="EMBL" id="VTWU01000003">
    <property type="protein sequence ID" value="KAA9333452.1"/>
    <property type="molecule type" value="Genomic_DNA"/>
</dbReference>
<keyword evidence="4" id="KW-1185">Reference proteome</keyword>
<evidence type="ECO:0000256" key="1">
    <source>
        <dbReference type="SAM" id="SignalP"/>
    </source>
</evidence>
<feature type="domain" description="DUF4136" evidence="2">
    <location>
        <begin position="35"/>
        <end position="205"/>
    </location>
</feature>
<comment type="caution">
    <text evidence="3">The sequence shown here is derived from an EMBL/GenBank/DDBJ whole genome shotgun (WGS) entry which is preliminary data.</text>
</comment>
<dbReference type="Gene3D" id="3.30.160.670">
    <property type="match status" value="1"/>
</dbReference>
<feature type="chain" id="PRO_5041740582" evidence="1">
    <location>
        <begin position="36"/>
        <end position="209"/>
    </location>
</feature>
<evidence type="ECO:0000259" key="2">
    <source>
        <dbReference type="Pfam" id="PF13590"/>
    </source>
</evidence>
<dbReference type="AlphaFoldDB" id="A0AA88K1M8"/>
<dbReference type="InterPro" id="IPR025411">
    <property type="entry name" value="DUF4136"/>
</dbReference>
<dbReference type="Proteomes" id="UP000326380">
    <property type="component" value="Unassembled WGS sequence"/>
</dbReference>
<evidence type="ECO:0000313" key="4">
    <source>
        <dbReference type="Proteomes" id="UP000326380"/>
    </source>
</evidence>